<name>A0AAV4WQ17_9ARAC</name>
<dbReference type="Proteomes" id="UP001054837">
    <property type="component" value="Unassembled WGS sequence"/>
</dbReference>
<dbReference type="EMBL" id="BPLQ01014939">
    <property type="protein sequence ID" value="GIY84596.1"/>
    <property type="molecule type" value="Genomic_DNA"/>
</dbReference>
<protein>
    <submittedName>
        <fullName evidence="2">Uncharacterized protein</fullName>
    </submittedName>
</protein>
<dbReference type="AlphaFoldDB" id="A0AAV4WQ17"/>
<evidence type="ECO:0000313" key="2">
    <source>
        <dbReference type="EMBL" id="GIY84596.1"/>
    </source>
</evidence>
<evidence type="ECO:0000313" key="3">
    <source>
        <dbReference type="Proteomes" id="UP001054837"/>
    </source>
</evidence>
<comment type="caution">
    <text evidence="2">The sequence shown here is derived from an EMBL/GenBank/DDBJ whole genome shotgun (WGS) entry which is preliminary data.</text>
</comment>
<accession>A0AAV4WQ17</accession>
<gene>
    <name evidence="2" type="ORF">CDAR_169091</name>
</gene>
<keyword evidence="3" id="KW-1185">Reference proteome</keyword>
<evidence type="ECO:0000256" key="1">
    <source>
        <dbReference type="SAM" id="MobiDB-lite"/>
    </source>
</evidence>
<reference evidence="2 3" key="1">
    <citation type="submission" date="2021-06" db="EMBL/GenBank/DDBJ databases">
        <title>Caerostris darwini draft genome.</title>
        <authorList>
            <person name="Kono N."/>
            <person name="Arakawa K."/>
        </authorList>
    </citation>
    <scope>NUCLEOTIDE SEQUENCE [LARGE SCALE GENOMIC DNA]</scope>
</reference>
<feature type="compositionally biased region" description="Basic and acidic residues" evidence="1">
    <location>
        <begin position="11"/>
        <end position="22"/>
    </location>
</feature>
<proteinExistence type="predicted"/>
<feature type="region of interest" description="Disordered" evidence="1">
    <location>
        <begin position="1"/>
        <end position="41"/>
    </location>
</feature>
<sequence length="106" mass="12375">MLTARRLIPNWRKERSERRAADSRSYLATPFPSNGPPYQSNVKERDFSELEWGAPFIAADKPIPLAEKSRFYLRDPEVFVQGNKNLNMEAENRRLSVKLVNPRKQD</sequence>
<organism evidence="2 3">
    <name type="scientific">Caerostris darwini</name>
    <dbReference type="NCBI Taxonomy" id="1538125"/>
    <lineage>
        <taxon>Eukaryota</taxon>
        <taxon>Metazoa</taxon>
        <taxon>Ecdysozoa</taxon>
        <taxon>Arthropoda</taxon>
        <taxon>Chelicerata</taxon>
        <taxon>Arachnida</taxon>
        <taxon>Araneae</taxon>
        <taxon>Araneomorphae</taxon>
        <taxon>Entelegynae</taxon>
        <taxon>Araneoidea</taxon>
        <taxon>Araneidae</taxon>
        <taxon>Caerostris</taxon>
    </lineage>
</organism>